<evidence type="ECO:0000313" key="2">
    <source>
        <dbReference type="Proteomes" id="UP000184287"/>
    </source>
</evidence>
<dbReference type="RefSeq" id="WP_073231188.1">
    <property type="nucleotide sequence ID" value="NZ_FQUQ01000002.1"/>
</dbReference>
<gene>
    <name evidence="1" type="ORF">SAMN04488522_102982</name>
</gene>
<dbReference type="Proteomes" id="UP000184287">
    <property type="component" value="Unassembled WGS sequence"/>
</dbReference>
<dbReference type="InterPro" id="IPR028185">
    <property type="entry name" value="Imm70"/>
</dbReference>
<evidence type="ECO:0000313" key="1">
    <source>
        <dbReference type="EMBL" id="SHF36401.1"/>
    </source>
</evidence>
<keyword evidence="2" id="KW-1185">Reference proteome</keyword>
<dbReference type="OrthoDB" id="5120820at2"/>
<organism evidence="1 2">
    <name type="scientific">Pedobacter caeni</name>
    <dbReference type="NCBI Taxonomy" id="288992"/>
    <lineage>
        <taxon>Bacteria</taxon>
        <taxon>Pseudomonadati</taxon>
        <taxon>Bacteroidota</taxon>
        <taxon>Sphingobacteriia</taxon>
        <taxon>Sphingobacteriales</taxon>
        <taxon>Sphingobacteriaceae</taxon>
        <taxon>Pedobacter</taxon>
    </lineage>
</organism>
<name>A0A1M5B1G3_9SPHI</name>
<protein>
    <submittedName>
        <fullName evidence="1">Immunity protein 70</fullName>
    </submittedName>
</protein>
<proteinExistence type="predicted"/>
<dbReference type="Pfam" id="PF15601">
    <property type="entry name" value="Imm70"/>
    <property type="match status" value="1"/>
</dbReference>
<reference evidence="2" key="1">
    <citation type="submission" date="2016-11" db="EMBL/GenBank/DDBJ databases">
        <authorList>
            <person name="Varghese N."/>
            <person name="Submissions S."/>
        </authorList>
    </citation>
    <scope>NUCLEOTIDE SEQUENCE [LARGE SCALE GENOMIC DNA]</scope>
    <source>
        <strain evidence="2">DSM 16990</strain>
    </source>
</reference>
<dbReference type="AlphaFoldDB" id="A0A1M5B1G3"/>
<accession>A0A1M5B1G3</accession>
<sequence length="138" mass="15939">MATGLRIGPIFYKIGTGSLLHSFFSTIAYRLEDNKWGSKFPFLMNELYQGDLSLENIPKAKKELNEIRALFREYAPDRIIWDIDDLKQQAPWGKNIAETITSLSNYFITSDGRQFFDVFEKALQTGIDIQKPIRIQSL</sequence>
<dbReference type="EMBL" id="FQUQ01000002">
    <property type="protein sequence ID" value="SHF36401.1"/>
    <property type="molecule type" value="Genomic_DNA"/>
</dbReference>
<dbReference type="STRING" id="288992.SAMN04488522_102982"/>